<gene>
    <name evidence="4" type="ORF">PCAMFM013_S019g000006</name>
</gene>
<feature type="domain" description="Azaphilone pigments biosynthesis cluster protein L N-terminal" evidence="3">
    <location>
        <begin position="2"/>
        <end position="210"/>
    </location>
</feature>
<name>A0A0G4PJI5_PENC3</name>
<dbReference type="InterPro" id="IPR031348">
    <property type="entry name" value="PigL_N"/>
</dbReference>
<dbReference type="Pfam" id="PF17111">
    <property type="entry name" value="PigL_N"/>
    <property type="match status" value="1"/>
</dbReference>
<keyword evidence="1" id="KW-0175">Coiled coil</keyword>
<proteinExistence type="predicted"/>
<dbReference type="STRING" id="1429867.A0A0G4PJI5"/>
<evidence type="ECO:0000313" key="5">
    <source>
        <dbReference type="Proteomes" id="UP000053732"/>
    </source>
</evidence>
<accession>A0A0G4PJI5</accession>
<organism evidence="4 5">
    <name type="scientific">Penicillium camemberti (strain FM 013)</name>
    <dbReference type="NCBI Taxonomy" id="1429867"/>
    <lineage>
        <taxon>Eukaryota</taxon>
        <taxon>Fungi</taxon>
        <taxon>Dikarya</taxon>
        <taxon>Ascomycota</taxon>
        <taxon>Pezizomycotina</taxon>
        <taxon>Eurotiomycetes</taxon>
        <taxon>Eurotiomycetidae</taxon>
        <taxon>Eurotiales</taxon>
        <taxon>Aspergillaceae</taxon>
        <taxon>Penicillium</taxon>
    </lineage>
</organism>
<evidence type="ECO:0000259" key="3">
    <source>
        <dbReference type="Pfam" id="PF17111"/>
    </source>
</evidence>
<evidence type="ECO:0000256" key="1">
    <source>
        <dbReference type="SAM" id="Coils"/>
    </source>
</evidence>
<evidence type="ECO:0000256" key="2">
    <source>
        <dbReference type="SAM" id="MobiDB-lite"/>
    </source>
</evidence>
<reference evidence="4 5" key="1">
    <citation type="journal article" date="2014" name="Nat. Commun.">
        <title>Multiple recent horizontal transfers of a large genomic region in cheese making fungi.</title>
        <authorList>
            <person name="Cheeseman K."/>
            <person name="Ropars J."/>
            <person name="Renault P."/>
            <person name="Dupont J."/>
            <person name="Gouzy J."/>
            <person name="Branca A."/>
            <person name="Abraham A.L."/>
            <person name="Ceppi M."/>
            <person name="Conseiller E."/>
            <person name="Debuchy R."/>
            <person name="Malagnac F."/>
            <person name="Goarin A."/>
            <person name="Silar P."/>
            <person name="Lacoste S."/>
            <person name="Sallet E."/>
            <person name="Bensimon A."/>
            <person name="Giraud T."/>
            <person name="Brygoo Y."/>
        </authorList>
    </citation>
    <scope>NUCLEOTIDE SEQUENCE [LARGE SCALE GENOMIC DNA]</scope>
    <source>
        <strain evidence="5">FM 013</strain>
    </source>
</reference>
<sequence length="387" mass="43627">MAEVIGIASGLAGLVSLALESSKILFSTVKSLRNREKSIRDLRDALQDLDEVLNILRESISAAPFLNSGIIERPLGRCCKACNDFNALIIKCSEHSTDNRFSIRDWAKLRYMGEDVVGFQAMISGYKSTITIALAYANMNLIKTTKNVIDEYNELIEDTKCDLGLHLQSIENRLKSLSFGENDSLEVESINVQMMEEERESTQRGLEICDQFSAYIEQTRSTSLEKMTRVPTISEVGPSLIGHDNIPWLILAQALTSAEREVIDSRLRLLQHHHERGRQHRLVHSHKSLLQDDKTGEQNESQEEADNIKESLNFFDQISQETSKNRTNHFEDITTGDRSTQAVVSTLKDLISARRITSGSDSLQVLGQVSDDSLQLMLRERDNAKEQ</sequence>
<dbReference type="Proteomes" id="UP000053732">
    <property type="component" value="Unassembled WGS sequence"/>
</dbReference>
<dbReference type="EMBL" id="HG793152">
    <property type="protein sequence ID" value="CRL26590.1"/>
    <property type="molecule type" value="Genomic_DNA"/>
</dbReference>
<feature type="compositionally biased region" description="Basic residues" evidence="2">
    <location>
        <begin position="274"/>
        <end position="287"/>
    </location>
</feature>
<feature type="region of interest" description="Disordered" evidence="2">
    <location>
        <begin position="274"/>
        <end position="305"/>
    </location>
</feature>
<dbReference type="AlphaFoldDB" id="A0A0G4PJI5"/>
<protein>
    <submittedName>
        <fullName evidence="4">Str. FM013</fullName>
    </submittedName>
</protein>
<keyword evidence="5" id="KW-1185">Reference proteome</keyword>
<feature type="coiled-coil region" evidence="1">
    <location>
        <begin position="32"/>
        <end position="59"/>
    </location>
</feature>
<evidence type="ECO:0000313" key="4">
    <source>
        <dbReference type="EMBL" id="CRL26590.1"/>
    </source>
</evidence>